<dbReference type="InterPro" id="IPR036514">
    <property type="entry name" value="SGNH_hydro_sf"/>
</dbReference>
<dbReference type="PANTHER" id="PTHR45642">
    <property type="entry name" value="GDSL ESTERASE/LIPASE EXL3"/>
    <property type="match status" value="1"/>
</dbReference>
<accession>A0AA88ANI5</accession>
<proteinExistence type="inferred from homology"/>
<keyword evidence="3" id="KW-1185">Reference proteome</keyword>
<dbReference type="AlphaFoldDB" id="A0AA88ANI5"/>
<name>A0AA88ANI5_FICCA</name>
<evidence type="ECO:0000256" key="1">
    <source>
        <dbReference type="ARBA" id="ARBA00008668"/>
    </source>
</evidence>
<organism evidence="2 3">
    <name type="scientific">Ficus carica</name>
    <name type="common">Common fig</name>
    <dbReference type="NCBI Taxonomy" id="3494"/>
    <lineage>
        <taxon>Eukaryota</taxon>
        <taxon>Viridiplantae</taxon>
        <taxon>Streptophyta</taxon>
        <taxon>Embryophyta</taxon>
        <taxon>Tracheophyta</taxon>
        <taxon>Spermatophyta</taxon>
        <taxon>Magnoliopsida</taxon>
        <taxon>eudicotyledons</taxon>
        <taxon>Gunneridae</taxon>
        <taxon>Pentapetalae</taxon>
        <taxon>rosids</taxon>
        <taxon>fabids</taxon>
        <taxon>Rosales</taxon>
        <taxon>Moraceae</taxon>
        <taxon>Ficeae</taxon>
        <taxon>Ficus</taxon>
    </lineage>
</organism>
<comment type="similarity">
    <text evidence="1">Belongs to the 'GDSL' lipolytic enzyme family.</text>
</comment>
<dbReference type="EMBL" id="BTGU01000062">
    <property type="protein sequence ID" value="GMN56179.1"/>
    <property type="molecule type" value="Genomic_DNA"/>
</dbReference>
<dbReference type="FunFam" id="3.40.50.1110:FF:000003">
    <property type="entry name" value="GDSL esterase/lipase APG"/>
    <property type="match status" value="1"/>
</dbReference>
<dbReference type="Gene3D" id="3.40.50.1110">
    <property type="entry name" value="SGNH hydrolase"/>
    <property type="match status" value="1"/>
</dbReference>
<dbReference type="Proteomes" id="UP001187192">
    <property type="component" value="Unassembled WGS sequence"/>
</dbReference>
<dbReference type="InterPro" id="IPR035669">
    <property type="entry name" value="SGNH_plant_lipase-like"/>
</dbReference>
<dbReference type="GO" id="GO:0016788">
    <property type="term" value="F:hydrolase activity, acting on ester bonds"/>
    <property type="evidence" value="ECO:0007669"/>
    <property type="project" value="InterPro"/>
</dbReference>
<protein>
    <recommendedName>
        <fullName evidence="4">GDSL esterase/lipase</fullName>
    </recommendedName>
</protein>
<dbReference type="CDD" id="cd01837">
    <property type="entry name" value="SGNH_plant_lipase_like"/>
    <property type="match status" value="1"/>
</dbReference>
<dbReference type="InterPro" id="IPR050592">
    <property type="entry name" value="GDSL_lipolytic_enzyme"/>
</dbReference>
<gene>
    <name evidence="2" type="ORF">TIFTF001_025298</name>
</gene>
<dbReference type="SUPFAM" id="SSF52266">
    <property type="entry name" value="SGNH hydrolase"/>
    <property type="match status" value="1"/>
</dbReference>
<sequence length="356" mass="39006">MDFLSSIILPSFFLLYSLILSSPFLAYGQLVPAMFLFGDSVVDVGNNNGLSTLIKSNFPPYGRDFFNHRPTGRFSNGKLATDFVAEALSFTSYQPAYLGRQASGKNLLIGANFASAASGYFDETANLFHTIPLSKQLDNYKEYQGKVVGIIGAANATSLFASGIYLISAGSSDFVQNYYINPLLYNNYTPEQFTNILMQNYEKFIQELYGLGARRIGVNTLPPIGCLPASITLFGSGHDECVRRLNHDAQSFNAKLTSVSQRLQNRLSDLKLVVLDIYKPLYDIVTNPSTHGFSEARRGCCGTGLIETSILCNPYTAHETCANATEYVFWDSFHPSEAANQILSDGLINAGLGLIS</sequence>
<reference evidence="2" key="1">
    <citation type="submission" date="2023-07" db="EMBL/GenBank/DDBJ databases">
        <title>draft genome sequence of fig (Ficus carica).</title>
        <authorList>
            <person name="Takahashi T."/>
            <person name="Nishimura K."/>
        </authorList>
    </citation>
    <scope>NUCLEOTIDE SEQUENCE</scope>
</reference>
<evidence type="ECO:0000313" key="3">
    <source>
        <dbReference type="Proteomes" id="UP001187192"/>
    </source>
</evidence>
<dbReference type="Pfam" id="PF00657">
    <property type="entry name" value="Lipase_GDSL"/>
    <property type="match status" value="1"/>
</dbReference>
<dbReference type="InterPro" id="IPR001087">
    <property type="entry name" value="GDSL"/>
</dbReference>
<dbReference type="PANTHER" id="PTHR45642:SF67">
    <property type="entry name" value="GDSL-LIKE LIPASE_ACYLHYDROLASE FAMILY PROTEIN, EXPRESSED"/>
    <property type="match status" value="1"/>
</dbReference>
<comment type="caution">
    <text evidence="2">The sequence shown here is derived from an EMBL/GenBank/DDBJ whole genome shotgun (WGS) entry which is preliminary data.</text>
</comment>
<evidence type="ECO:0008006" key="4">
    <source>
        <dbReference type="Google" id="ProtNLM"/>
    </source>
</evidence>
<evidence type="ECO:0000313" key="2">
    <source>
        <dbReference type="EMBL" id="GMN56179.1"/>
    </source>
</evidence>